<protein>
    <submittedName>
        <fullName evidence="1">Uncharacterized protein</fullName>
    </submittedName>
</protein>
<comment type="caution">
    <text evidence="1">The sequence shown here is derived from an EMBL/GenBank/DDBJ whole genome shotgun (WGS) entry which is preliminary data.</text>
</comment>
<name>A0A644VG97_9ZZZZ</name>
<sequence length="62" mass="6929">MISNIRKIQLELRVEGEVTLRAADLASEDKDFALRANLRFAVRGSCSRPPALSRIPPELSLH</sequence>
<dbReference type="EMBL" id="VSSQ01000300">
    <property type="protein sequence ID" value="MPL90320.1"/>
    <property type="molecule type" value="Genomic_DNA"/>
</dbReference>
<reference evidence="1" key="1">
    <citation type="submission" date="2019-08" db="EMBL/GenBank/DDBJ databases">
        <authorList>
            <person name="Kucharzyk K."/>
            <person name="Murdoch R.W."/>
            <person name="Higgins S."/>
            <person name="Loffler F."/>
        </authorList>
    </citation>
    <scope>NUCLEOTIDE SEQUENCE</scope>
</reference>
<organism evidence="1">
    <name type="scientific">bioreactor metagenome</name>
    <dbReference type="NCBI Taxonomy" id="1076179"/>
    <lineage>
        <taxon>unclassified sequences</taxon>
        <taxon>metagenomes</taxon>
        <taxon>ecological metagenomes</taxon>
    </lineage>
</organism>
<evidence type="ECO:0000313" key="1">
    <source>
        <dbReference type="EMBL" id="MPL90320.1"/>
    </source>
</evidence>
<gene>
    <name evidence="1" type="ORF">SDC9_36368</name>
</gene>
<proteinExistence type="predicted"/>
<dbReference type="AlphaFoldDB" id="A0A644VG97"/>
<accession>A0A644VG97</accession>